<evidence type="ECO:0000256" key="6">
    <source>
        <dbReference type="ARBA" id="ARBA00022673"/>
    </source>
</evidence>
<feature type="transmembrane region" description="Helical" evidence="20">
    <location>
        <begin position="1207"/>
        <end position="1231"/>
    </location>
</feature>
<keyword evidence="5 18" id="KW-0109">Calcium transport</keyword>
<dbReference type="InterPro" id="IPR002048">
    <property type="entry name" value="EF_hand_dom"/>
</dbReference>
<dbReference type="SUPFAM" id="SSF81324">
    <property type="entry name" value="Voltage-gated potassium channels"/>
    <property type="match status" value="4"/>
</dbReference>
<feature type="transmembrane region" description="Helical" evidence="20">
    <location>
        <begin position="675"/>
        <end position="696"/>
    </location>
</feature>
<keyword evidence="13" id="KW-0325">Glycoprotein</keyword>
<evidence type="ECO:0000313" key="23">
    <source>
        <dbReference type="Proteomes" id="UP001147695"/>
    </source>
</evidence>
<feature type="transmembrane region" description="Helical" evidence="20">
    <location>
        <begin position="1625"/>
        <end position="1644"/>
    </location>
</feature>
<feature type="region of interest" description="Disordered" evidence="19">
    <location>
        <begin position="1878"/>
        <end position="2025"/>
    </location>
</feature>
<feature type="transmembrane region" description="Helical" evidence="20">
    <location>
        <begin position="384"/>
        <end position="401"/>
    </location>
</feature>
<feature type="compositionally biased region" description="Polar residues" evidence="19">
    <location>
        <begin position="1979"/>
        <end position="2003"/>
    </location>
</feature>
<organism evidence="22 23">
    <name type="scientific">Penicillium brevicompactum</name>
    <dbReference type="NCBI Taxonomy" id="5074"/>
    <lineage>
        <taxon>Eukaryota</taxon>
        <taxon>Fungi</taxon>
        <taxon>Dikarya</taxon>
        <taxon>Ascomycota</taxon>
        <taxon>Pezizomycotina</taxon>
        <taxon>Eurotiomycetes</taxon>
        <taxon>Eurotiomycetidae</taxon>
        <taxon>Eurotiales</taxon>
        <taxon>Aspergillaceae</taxon>
        <taxon>Penicillium</taxon>
    </lineage>
</organism>
<dbReference type="PRINTS" id="PR00167">
    <property type="entry name" value="CACHANNEL"/>
</dbReference>
<keyword evidence="8 17" id="KW-0106">Calcium</keyword>
<accession>A0A9W9UP69</accession>
<keyword evidence="4" id="KW-0597">Phosphoprotein</keyword>
<dbReference type="FunFam" id="1.10.287.70:FF:000093">
    <property type="entry name" value="Calcium channel subunit Cch1"/>
    <property type="match status" value="1"/>
</dbReference>
<feature type="compositionally biased region" description="Polar residues" evidence="19">
    <location>
        <begin position="1950"/>
        <end position="1959"/>
    </location>
</feature>
<evidence type="ECO:0000256" key="7">
    <source>
        <dbReference type="ARBA" id="ARBA00022692"/>
    </source>
</evidence>
<dbReference type="FunFam" id="1.20.120.350:FF:000098">
    <property type="entry name" value="Calcium channel subunit Cch1"/>
    <property type="match status" value="1"/>
</dbReference>
<evidence type="ECO:0000313" key="22">
    <source>
        <dbReference type="EMBL" id="KAJ5351564.1"/>
    </source>
</evidence>
<feature type="transmembrane region" description="Helical" evidence="20">
    <location>
        <begin position="1328"/>
        <end position="1349"/>
    </location>
</feature>
<evidence type="ECO:0000256" key="16">
    <source>
        <dbReference type="ARBA" id="ARBA00067459"/>
    </source>
</evidence>
<feature type="transmembrane region" description="Helical" evidence="20">
    <location>
        <begin position="1525"/>
        <end position="1549"/>
    </location>
</feature>
<feature type="binding site" evidence="17">
    <location>
        <position position="1299"/>
    </location>
    <ligand>
        <name>Ca(2+)</name>
        <dbReference type="ChEBI" id="CHEBI:29108"/>
    </ligand>
</feature>
<feature type="transmembrane region" description="Helical" evidence="20">
    <location>
        <begin position="647"/>
        <end position="663"/>
    </location>
</feature>
<evidence type="ECO:0000256" key="15">
    <source>
        <dbReference type="ARBA" id="ARBA00061395"/>
    </source>
</evidence>
<evidence type="ECO:0000256" key="10">
    <source>
        <dbReference type="ARBA" id="ARBA00022989"/>
    </source>
</evidence>
<evidence type="ECO:0000256" key="1">
    <source>
        <dbReference type="ARBA" id="ARBA00004651"/>
    </source>
</evidence>
<feature type="transmembrane region" description="Helical" evidence="20">
    <location>
        <begin position="1116"/>
        <end position="1138"/>
    </location>
</feature>
<keyword evidence="7 20" id="KW-0812">Transmembrane</keyword>
<feature type="transmembrane region" description="Helical" evidence="20">
    <location>
        <begin position="1470"/>
        <end position="1489"/>
    </location>
</feature>
<dbReference type="InterPro" id="IPR027359">
    <property type="entry name" value="Volt_channel_dom_sf"/>
</dbReference>
<feature type="transmembrane region" description="Helical" evidence="20">
    <location>
        <begin position="766"/>
        <end position="790"/>
    </location>
</feature>
<keyword evidence="9 18" id="KW-0851">Voltage-gated channel</keyword>
<evidence type="ECO:0000256" key="19">
    <source>
        <dbReference type="SAM" id="MobiDB-lite"/>
    </source>
</evidence>
<dbReference type="PANTHER" id="PTHR45628">
    <property type="entry name" value="VOLTAGE-DEPENDENT CALCIUM CHANNEL TYPE A SUBUNIT ALPHA-1"/>
    <property type="match status" value="1"/>
</dbReference>
<feature type="transmembrane region" description="Helical" evidence="20">
    <location>
        <begin position="408"/>
        <end position="432"/>
    </location>
</feature>
<feature type="transmembrane region" description="Helical" evidence="20">
    <location>
        <begin position="237"/>
        <end position="259"/>
    </location>
</feature>
<keyword evidence="10 20" id="KW-1133">Transmembrane helix</keyword>
<feature type="region of interest" description="Disordered" evidence="19">
    <location>
        <begin position="943"/>
        <end position="962"/>
    </location>
</feature>
<dbReference type="InterPro" id="IPR005821">
    <property type="entry name" value="Ion_trans_dom"/>
</dbReference>
<proteinExistence type="inferred from homology"/>
<evidence type="ECO:0000256" key="5">
    <source>
        <dbReference type="ARBA" id="ARBA00022568"/>
    </source>
</evidence>
<evidence type="ECO:0000256" key="20">
    <source>
        <dbReference type="SAM" id="Phobius"/>
    </source>
</evidence>
<dbReference type="InterPro" id="IPR002077">
    <property type="entry name" value="VDCCAlpha1"/>
</dbReference>
<dbReference type="Gene3D" id="1.10.238.10">
    <property type="entry name" value="EF-hand"/>
    <property type="match status" value="1"/>
</dbReference>
<dbReference type="GO" id="GO:0008331">
    <property type="term" value="F:high voltage-gated calcium channel activity"/>
    <property type="evidence" value="ECO:0007669"/>
    <property type="project" value="TreeGrafter"/>
</dbReference>
<gene>
    <name evidence="22" type="ORF">N7452_000538</name>
</gene>
<keyword evidence="14" id="KW-0407">Ion channel</keyword>
<evidence type="ECO:0000256" key="8">
    <source>
        <dbReference type="ARBA" id="ARBA00022837"/>
    </source>
</evidence>
<feature type="transmembrane region" description="Helical" evidence="20">
    <location>
        <begin position="576"/>
        <end position="606"/>
    </location>
</feature>
<feature type="transmembrane region" description="Helical" evidence="20">
    <location>
        <begin position="1408"/>
        <end position="1428"/>
    </location>
</feature>
<evidence type="ECO:0000256" key="4">
    <source>
        <dbReference type="ARBA" id="ARBA00022553"/>
    </source>
</evidence>
<dbReference type="EMBL" id="JAPZBQ010000001">
    <property type="protein sequence ID" value="KAJ5351564.1"/>
    <property type="molecule type" value="Genomic_DNA"/>
</dbReference>
<dbReference type="InterPro" id="IPR011992">
    <property type="entry name" value="EF-hand-dom_pair"/>
</dbReference>
<dbReference type="Pfam" id="PF00520">
    <property type="entry name" value="Ion_trans"/>
    <property type="match status" value="4"/>
</dbReference>
<dbReference type="GO" id="GO:0098703">
    <property type="term" value="P:calcium ion import across plasma membrane"/>
    <property type="evidence" value="ECO:0007669"/>
    <property type="project" value="TreeGrafter"/>
</dbReference>
<evidence type="ECO:0000259" key="21">
    <source>
        <dbReference type="PROSITE" id="PS50222"/>
    </source>
</evidence>
<dbReference type="Gene3D" id="1.10.287.70">
    <property type="match status" value="4"/>
</dbReference>
<evidence type="ECO:0000256" key="2">
    <source>
        <dbReference type="ARBA" id="ARBA00022448"/>
    </source>
</evidence>
<feature type="transmembrane region" description="Helical" evidence="20">
    <location>
        <begin position="843"/>
        <end position="867"/>
    </location>
</feature>
<dbReference type="PANTHER" id="PTHR45628:SF7">
    <property type="entry name" value="VOLTAGE-DEPENDENT CALCIUM CHANNEL TYPE A SUBUNIT ALPHA-1"/>
    <property type="match status" value="1"/>
</dbReference>
<evidence type="ECO:0000256" key="3">
    <source>
        <dbReference type="ARBA" id="ARBA00022475"/>
    </source>
</evidence>
<evidence type="ECO:0000256" key="12">
    <source>
        <dbReference type="ARBA" id="ARBA00023136"/>
    </source>
</evidence>
<dbReference type="Proteomes" id="UP001147695">
    <property type="component" value="Unassembled WGS sequence"/>
</dbReference>
<name>A0A9W9UP69_PENBR</name>
<comment type="similarity">
    <text evidence="15 18">Belongs to the calcium channel alpha-1 subunit (TC 1.A.1.11) family.</text>
</comment>
<evidence type="ECO:0000256" key="14">
    <source>
        <dbReference type="ARBA" id="ARBA00023303"/>
    </source>
</evidence>
<evidence type="ECO:0000256" key="11">
    <source>
        <dbReference type="ARBA" id="ARBA00023065"/>
    </source>
</evidence>
<protein>
    <recommendedName>
        <fullName evidence="16">Calcium-channel protein CCH1</fullName>
    </recommendedName>
</protein>
<feature type="transmembrane region" description="Helical" evidence="20">
    <location>
        <begin position="802"/>
        <end position="822"/>
    </location>
</feature>
<feature type="transmembrane region" description="Helical" evidence="20">
    <location>
        <begin position="552"/>
        <end position="570"/>
    </location>
</feature>
<feature type="transmembrane region" description="Helical" evidence="20">
    <location>
        <begin position="271"/>
        <end position="295"/>
    </location>
</feature>
<keyword evidence="17" id="KW-0479">Metal-binding</keyword>
<comment type="subcellular location">
    <subcellularLocation>
        <location evidence="1">Cell membrane</location>
        <topology evidence="1">Multi-pass membrane protein</topology>
    </subcellularLocation>
    <subcellularLocation>
        <location evidence="18">Membrane</location>
        <topology evidence="18">Multi-pass membrane protein</topology>
    </subcellularLocation>
</comment>
<evidence type="ECO:0000256" key="17">
    <source>
        <dbReference type="PIRSR" id="PIRSR602077-1"/>
    </source>
</evidence>
<evidence type="ECO:0000256" key="13">
    <source>
        <dbReference type="ARBA" id="ARBA00023180"/>
    </source>
</evidence>
<feature type="transmembrane region" description="Helical" evidence="20">
    <location>
        <begin position="1079"/>
        <end position="1104"/>
    </location>
</feature>
<sequence>MSSVGLSFDGPQSRASIEDPSVSHGFNDAASDLDVIPLDVYDPHDPHGGYNAPADEDRVGLTDPRYLQPMSGAPERRSTDTAGGHSSHFSGSRLGDDLPHLEEGLSSRRGSSMRDRSRSLSPSGSGGALQRASSMVKSMSQRVVNLSNEPEVVQQTIEREELNKNARMDGPPVLPAMVDYAEITNQQAETAREKRASKMWKDRNNPFRGRSLGLFGPNHPLRLWLCDILVNSYTEPFILVVIVIQTILLTVEDALPSYAKTLKWGDNNLDYVFLVIFFIYTLEIGSKILVSGLIFNPVEYSTLNRTLGIRKAIAEKGRNLITPHRQMTTKKSSMLQPEPQASILRTFTGMNGLDPEVYDDPLHKRRVRLAHRAFLRHSFNRLDFVAVVAYWVSFVLTLSGAEKEHQLYIFRMLSCLRILRLLAMTNGTSVILRSLKRAAPLLVHVAFLIGFFWLLFAIIGIQSFKSSFKRTCEWIDPEGQNNYTLNNAWDTLQFCGGYLDGTTGEKRPWLDPDGIDSGFSPKGYICPQGSVCKEGSNPYNGTMSFDNIVHSLELVFVIMSSNTFTDLLYYTTDSDYLAAALFFACGFVILSLWLVNLLVAVITHSFQVIREESKRSAFAVQQLDLVDEDETMARGPSQLKRIYDRTNWIWVCLIIFDLIVQALRSSTMSESRAKFIDTTELVMTLVFLVEIILRFASDWRVFHRKQRNLVDLFLVIITCVIQLPPIRNSGRAYTVLTLFQILRVYRVVLAFSVTRKLIVVVFRNTGGLLNLIFFLFLMTFLSAIFATQLFRSQIPAEDPTGSAIMIQFSNIYNSFLGMYQILSSENWTTILYNATSYTTNYNTAWISAAFIILWFIVANFIILNMFIAVIQESFDVSEDEKRMHQVRAFLEQKQVHGAPQGNLALSKILRLGRDSARYKDPLDHGPAAIELLLKDAVVKEFLDDEENSQEEDRPKVPRRASTVLPEGAAQDTVQPGWISMLWTKASTLIMRREPNPFYSKLKFSRAYEELDPRTMAREVVTAAEQRKRDQRDYLIKHPNYNKSLFLFQPQHPVRKLCQKIVGPGRGHQRVEGGDPYKPVWYTFSAFIYAAIVAMVLLACITTPLYQLRNFSSDRNWFVYTDLGFAVVFTVEATIKVIADGFFWTPNAFFRSSWGFIDGIVLITLWVSVGGSLKEDWNVSRAIGAFKALRALRLLNVSDSAKDTFHSVIIVGGWKVVAAAAVSMSFLIPFAIYGVNLFNGQLVSCNDGDFSGNLTNCVNEFTSSPYNWDVLAPRVASNSYYDFDNFGDSLFILFQIVSQEGWIDVQEHVMGITGKMMQPQDMIAPENGLFFVVFNLLGAVFVLTLFVSVFMRNYTEQTGVAFLTAEQRSWLELRKLLRQISPSKRSFDDKSKKLRLWCYRISVKKHGRWAWFVTTVLCIHLLLLVVEYYPEPVWWDATRAIIFFAFMIVYMANILIRLIGLGWHRFSRSSWDLYSLLAVPGATVTCILDLSYHTHVVVELNKLFLVSVALLLIPRNNQLDQLFKTAAASLSVIGNLLATWFVLFLVFGIAMNQAFGLTKFGDNEDHNQNFRDVPKALILLFRASCGEGWNEYMEDFATMAPPMCTYDPNFLNSDCGSAPWARCLFIAWNLISMYIFVSLFVSLIFESFSYVYQRSSGLYAISRDEIRRFKQAWATYDPDGTGFISKEQFPRLLGELSGVFAVRIYEGEFMVGRILDKCRVEPQRNSMASLARNSMISLHEPRQSVQPNARISSGVDLDELSRIISKIPVQTIRERRARLNTFYEEILVSADPDRGISFHQCLMILAHHNVISDSKSLRLEEFLRRRARLQRVEEAVRRNTVVGFFDTLYWSRQFRRQIERKKNGRLSVIPTFTVPEIFVDEGDEPVDGDRPASGAMTPQTQPEFDSGFPPMLSPVSQHRRAESSPSGRLGTLPRIDTNLSGPGSGSSTPTREWSSISPSRTPREMYGDRTSFDTSESHEISLTPNRSRTNSGMNAQDVMQSLDNSAWGESIRRSFTHRRPGDRTTE</sequence>
<feature type="transmembrane region" description="Helical" evidence="20">
    <location>
        <begin position="438"/>
        <end position="461"/>
    </location>
</feature>
<dbReference type="GO" id="GO:0005891">
    <property type="term" value="C:voltage-gated calcium channel complex"/>
    <property type="evidence" value="ECO:0007669"/>
    <property type="project" value="InterPro"/>
</dbReference>
<dbReference type="PROSITE" id="PS50222">
    <property type="entry name" value="EF_HAND_2"/>
    <property type="match status" value="1"/>
</dbReference>
<feature type="compositionally biased region" description="Basic and acidic residues" evidence="19">
    <location>
        <begin position="94"/>
        <end position="118"/>
    </location>
</feature>
<feature type="compositionally biased region" description="Basic and acidic residues" evidence="19">
    <location>
        <begin position="1960"/>
        <end position="1978"/>
    </location>
</feature>
<dbReference type="FunFam" id="1.20.120.350:FF:000079">
    <property type="entry name" value="Calcium channel subunit Cch1"/>
    <property type="match status" value="1"/>
</dbReference>
<dbReference type="Gene3D" id="1.20.120.350">
    <property type="entry name" value="Voltage-gated potassium channels. Chain C"/>
    <property type="match status" value="5"/>
</dbReference>
<keyword evidence="3" id="KW-1003">Cell membrane</keyword>
<comment type="caution">
    <text evidence="22">The sequence shown here is derived from an EMBL/GenBank/DDBJ whole genome shotgun (WGS) entry which is preliminary data.</text>
</comment>
<evidence type="ECO:0000256" key="18">
    <source>
        <dbReference type="RuleBase" id="RU003808"/>
    </source>
</evidence>
<keyword evidence="12 20" id="KW-0472">Membrane</keyword>
<keyword evidence="6 18" id="KW-0107">Calcium channel</keyword>
<evidence type="ECO:0000256" key="9">
    <source>
        <dbReference type="ARBA" id="ARBA00022882"/>
    </source>
</evidence>
<dbReference type="FunFam" id="1.10.287.70:FF:000118">
    <property type="entry name" value="Calcium channel subunit Cch1"/>
    <property type="match status" value="1"/>
</dbReference>
<keyword evidence="11" id="KW-0406">Ion transport</keyword>
<feature type="region of interest" description="Disordered" evidence="19">
    <location>
        <begin position="1"/>
        <end position="136"/>
    </location>
</feature>
<dbReference type="SUPFAM" id="SSF47473">
    <property type="entry name" value="EF-hand"/>
    <property type="match status" value="1"/>
</dbReference>
<reference evidence="22" key="1">
    <citation type="submission" date="2022-12" db="EMBL/GenBank/DDBJ databases">
        <authorList>
            <person name="Petersen C."/>
        </authorList>
    </citation>
    <scope>NUCLEOTIDE SEQUENCE</scope>
    <source>
        <strain evidence="22">IBT 35673</strain>
    </source>
</reference>
<keyword evidence="2" id="KW-0813">Transport</keyword>
<feature type="transmembrane region" description="Helical" evidence="20">
    <location>
        <begin position="1153"/>
        <end position="1172"/>
    </location>
</feature>
<feature type="transmembrane region" description="Helical" evidence="20">
    <location>
        <begin position="1440"/>
        <end position="1458"/>
    </location>
</feature>
<feature type="domain" description="EF-hand" evidence="21">
    <location>
        <begin position="1663"/>
        <end position="1698"/>
    </location>
</feature>
<dbReference type="GO" id="GO:0005509">
    <property type="term" value="F:calcium ion binding"/>
    <property type="evidence" value="ECO:0007669"/>
    <property type="project" value="InterPro"/>
</dbReference>
<reference evidence="22" key="2">
    <citation type="journal article" date="2023" name="IMA Fungus">
        <title>Comparative genomic study of the Penicillium genus elucidates a diverse pangenome and 15 lateral gene transfer events.</title>
        <authorList>
            <person name="Petersen C."/>
            <person name="Sorensen T."/>
            <person name="Nielsen M.R."/>
            <person name="Sondergaard T.E."/>
            <person name="Sorensen J.L."/>
            <person name="Fitzpatrick D.A."/>
            <person name="Frisvad J.C."/>
            <person name="Nielsen K.L."/>
        </authorList>
    </citation>
    <scope>NUCLEOTIDE SEQUENCE</scope>
    <source>
        <strain evidence="22">IBT 35673</strain>
    </source>
</reference>
<dbReference type="InterPro" id="IPR050599">
    <property type="entry name" value="VDCC_alpha-1_subunit"/>
</dbReference>
<feature type="transmembrane region" description="Helical" evidence="20">
    <location>
        <begin position="732"/>
        <end position="754"/>
    </location>
</feature>
<feature type="transmembrane region" description="Helical" evidence="20">
    <location>
        <begin position="708"/>
        <end position="726"/>
    </location>
</feature>